<dbReference type="GO" id="GO:0016779">
    <property type="term" value="F:nucleotidyltransferase activity"/>
    <property type="evidence" value="ECO:0007669"/>
    <property type="project" value="UniProtKB-KW"/>
</dbReference>
<dbReference type="EMBL" id="CP003923">
    <property type="protein sequence ID" value="AIC93313.1"/>
    <property type="molecule type" value="Genomic_DNA"/>
</dbReference>
<dbReference type="Proteomes" id="UP000027142">
    <property type="component" value="Chromosome"/>
</dbReference>
<dbReference type="HOGENOM" id="CLU_076578_1_0_9"/>
<sequence length="301" mass="35289">MRSEKEMMNLILSIASEDERILAVYMNGSRANKNAPKDLFQDYDIVYVVENTAPFVEEREWLDQFGKRLLMQEPAQHDEALGKNVNADRSYTYLMLFADGNRIDLHVETIASMRDEYGNDSLTIPLLDKRGILPDIPLASDRGYRMKKPTEAEFLTSCNEFWWCLQNVVKGIWRDELPYAKEMFDGVVRVPLNHMTSWWIQQNQNAPVATGKMGKYFKCFLPETLWEQYKHTYSGPSYEDFWRSLFIACDLFSTLARDVASQLTYPYNEEEEKHMLLYIRQVQSLSKEAMEIFKRTASEQE</sequence>
<dbReference type="RefSeq" id="WP_038477228.1">
    <property type="nucleotide sequence ID" value="NZ_CP003923.1"/>
</dbReference>
<reference evidence="1 2" key="1">
    <citation type="journal article" date="2014" name="Gene">
        <title>A comparative genomic analysis of the alkalitolerant soil bacterium Bacillus lehensis G1.</title>
        <authorList>
            <person name="Noor Y.M."/>
            <person name="Samsulrizal N.H."/>
            <person name="Jema'on N.A."/>
            <person name="Low K.O."/>
            <person name="Ramli A.N."/>
            <person name="Alias N.I."/>
            <person name="Damis S.I."/>
            <person name="Fuzi S.F."/>
            <person name="Isa M.N."/>
            <person name="Murad A.M."/>
            <person name="Raih M.F."/>
            <person name="Bakar F.D."/>
            <person name="Najimudin N."/>
            <person name="Mahadi N.M."/>
            <person name="Illias R.M."/>
        </authorList>
    </citation>
    <scope>NUCLEOTIDE SEQUENCE [LARGE SCALE GENOMIC DNA]</scope>
    <source>
        <strain evidence="1 2">G1</strain>
    </source>
</reference>
<keyword evidence="2" id="KW-1185">Reference proteome</keyword>
<keyword evidence="1" id="KW-0808">Transferase</keyword>
<dbReference type="InterPro" id="IPR007530">
    <property type="entry name" value="Aminoglycoside_adenylylTfrase"/>
</dbReference>
<name>A0A060LYE8_9BACI</name>
<proteinExistence type="predicted"/>
<protein>
    <submittedName>
        <fullName evidence="1">Adenylyltransferase</fullName>
    </submittedName>
</protein>
<evidence type="ECO:0000313" key="2">
    <source>
        <dbReference type="Proteomes" id="UP000027142"/>
    </source>
</evidence>
<dbReference type="PIRSF" id="PIRSF000812">
    <property type="entry name" value="AAD"/>
    <property type="match status" value="1"/>
</dbReference>
<dbReference type="Pfam" id="PF04439">
    <property type="entry name" value="Adenyl_transf"/>
    <property type="match status" value="1"/>
</dbReference>
<dbReference type="OrthoDB" id="9776406at2"/>
<organism evidence="1 2">
    <name type="scientific">Shouchella lehensis G1</name>
    <dbReference type="NCBI Taxonomy" id="1246626"/>
    <lineage>
        <taxon>Bacteria</taxon>
        <taxon>Bacillati</taxon>
        <taxon>Bacillota</taxon>
        <taxon>Bacilli</taxon>
        <taxon>Bacillales</taxon>
        <taxon>Bacillaceae</taxon>
        <taxon>Shouchella</taxon>
    </lineage>
</organism>
<dbReference type="InterPro" id="IPR043519">
    <property type="entry name" value="NT_sf"/>
</dbReference>
<evidence type="ECO:0000313" key="1">
    <source>
        <dbReference type="EMBL" id="AIC93313.1"/>
    </source>
</evidence>
<dbReference type="SUPFAM" id="SSF81301">
    <property type="entry name" value="Nucleotidyltransferase"/>
    <property type="match status" value="1"/>
</dbReference>
<dbReference type="PATRIC" id="fig|1246626.3.peg.703"/>
<dbReference type="KEGG" id="ble:BleG1_0705"/>
<dbReference type="Gene3D" id="1.20.120.330">
    <property type="entry name" value="Nucleotidyltransferases domain 2"/>
    <property type="match status" value="1"/>
</dbReference>
<dbReference type="STRING" id="1246626.BleG1_0705"/>
<gene>
    <name evidence="1" type="ORF">BleG1_0705</name>
</gene>
<dbReference type="Gene3D" id="3.30.460.10">
    <property type="entry name" value="Beta Polymerase, domain 2"/>
    <property type="match status" value="1"/>
</dbReference>
<dbReference type="AlphaFoldDB" id="A0A060LYE8"/>
<dbReference type="eggNOG" id="ENOG502Z7S1">
    <property type="taxonomic scope" value="Bacteria"/>
</dbReference>
<keyword evidence="1" id="KW-0548">Nucleotidyltransferase</keyword>
<accession>A0A060LYE8</accession>
<dbReference type="SUPFAM" id="SSF81631">
    <property type="entry name" value="PAP/OAS1 substrate-binding domain"/>
    <property type="match status" value="1"/>
</dbReference>